<sequence>MYQEEEEETPALDALRELLKAVDELSCYLGPKLRLAMSNARQLIEDKDSLPF</sequence>
<comment type="caution">
    <text evidence="1">The sequence shown here is derived from an EMBL/GenBank/DDBJ whole genome shotgun (WGS) entry which is preliminary data.</text>
</comment>
<evidence type="ECO:0000313" key="1">
    <source>
        <dbReference type="EMBL" id="KKL69555.1"/>
    </source>
</evidence>
<name>A0A0F9GJF5_9ZZZZ</name>
<organism evidence="1">
    <name type="scientific">marine sediment metagenome</name>
    <dbReference type="NCBI Taxonomy" id="412755"/>
    <lineage>
        <taxon>unclassified sequences</taxon>
        <taxon>metagenomes</taxon>
        <taxon>ecological metagenomes</taxon>
    </lineage>
</organism>
<gene>
    <name evidence="1" type="ORF">LCGC14_2113850</name>
</gene>
<dbReference type="AlphaFoldDB" id="A0A0F9GJF5"/>
<proteinExistence type="predicted"/>
<reference evidence="1" key="1">
    <citation type="journal article" date="2015" name="Nature">
        <title>Complex archaea that bridge the gap between prokaryotes and eukaryotes.</title>
        <authorList>
            <person name="Spang A."/>
            <person name="Saw J.H."/>
            <person name="Jorgensen S.L."/>
            <person name="Zaremba-Niedzwiedzka K."/>
            <person name="Martijn J."/>
            <person name="Lind A.E."/>
            <person name="van Eijk R."/>
            <person name="Schleper C."/>
            <person name="Guy L."/>
            <person name="Ettema T.J."/>
        </authorList>
    </citation>
    <scope>NUCLEOTIDE SEQUENCE</scope>
</reference>
<protein>
    <submittedName>
        <fullName evidence="1">Uncharacterized protein</fullName>
    </submittedName>
</protein>
<accession>A0A0F9GJF5</accession>
<dbReference type="EMBL" id="LAZR01026177">
    <property type="protein sequence ID" value="KKL69555.1"/>
    <property type="molecule type" value="Genomic_DNA"/>
</dbReference>